<proteinExistence type="predicted"/>
<feature type="non-terminal residue" evidence="1">
    <location>
        <position position="1"/>
    </location>
</feature>
<organism evidence="1 2">
    <name type="scientific">Solanum commersonii</name>
    <name type="common">Commerson's wild potato</name>
    <name type="synonym">Commerson's nightshade</name>
    <dbReference type="NCBI Taxonomy" id="4109"/>
    <lineage>
        <taxon>Eukaryota</taxon>
        <taxon>Viridiplantae</taxon>
        <taxon>Streptophyta</taxon>
        <taxon>Embryophyta</taxon>
        <taxon>Tracheophyta</taxon>
        <taxon>Spermatophyta</taxon>
        <taxon>Magnoliopsida</taxon>
        <taxon>eudicotyledons</taxon>
        <taxon>Gunneridae</taxon>
        <taxon>Pentapetalae</taxon>
        <taxon>asterids</taxon>
        <taxon>lamiids</taxon>
        <taxon>Solanales</taxon>
        <taxon>Solanaceae</taxon>
        <taxon>Solanoideae</taxon>
        <taxon>Solaneae</taxon>
        <taxon>Solanum</taxon>
    </lineage>
</organism>
<name>A0A9J5YGB9_SOLCO</name>
<accession>A0A9J5YGB9</accession>
<dbReference type="OrthoDB" id="696485at2759"/>
<evidence type="ECO:0000313" key="2">
    <source>
        <dbReference type="Proteomes" id="UP000824120"/>
    </source>
</evidence>
<dbReference type="Proteomes" id="UP000824120">
    <property type="component" value="Chromosome 6"/>
</dbReference>
<sequence length="101" mass="11566">MPKHTADLLSCWIRRGGSKSQKRWWGGSLHVFDGTVWKEKNARCFEDRVSSLQKIKGNCIANLHFWCKEENIEDVVQLTMEVVTAISNDEKGTSLAVNWSK</sequence>
<comment type="caution">
    <text evidence="1">The sequence shown here is derived from an EMBL/GenBank/DDBJ whole genome shotgun (WGS) entry which is preliminary data.</text>
</comment>
<protein>
    <submittedName>
        <fullName evidence="1">Uncharacterized protein</fullName>
    </submittedName>
</protein>
<keyword evidence="2" id="KW-1185">Reference proteome</keyword>
<dbReference type="AlphaFoldDB" id="A0A9J5YGB9"/>
<dbReference type="EMBL" id="JACXVP010000006">
    <property type="protein sequence ID" value="KAG5598887.1"/>
    <property type="molecule type" value="Genomic_DNA"/>
</dbReference>
<reference evidence="1 2" key="1">
    <citation type="submission" date="2020-09" db="EMBL/GenBank/DDBJ databases">
        <title>De no assembly of potato wild relative species, Solanum commersonii.</title>
        <authorList>
            <person name="Cho K."/>
        </authorList>
    </citation>
    <scope>NUCLEOTIDE SEQUENCE [LARGE SCALE GENOMIC DNA]</scope>
    <source>
        <strain evidence="1">LZ3.2</strain>
        <tissue evidence="1">Leaf</tissue>
    </source>
</reference>
<gene>
    <name evidence="1" type="ORF">H5410_030257</name>
</gene>
<evidence type="ECO:0000313" key="1">
    <source>
        <dbReference type="EMBL" id="KAG5598887.1"/>
    </source>
</evidence>